<feature type="transmembrane region" description="Helical" evidence="1">
    <location>
        <begin position="7"/>
        <end position="31"/>
    </location>
</feature>
<accession>A0A5C4TF72</accession>
<name>A0A5C4TF72_9BACL</name>
<reference evidence="3 4" key="1">
    <citation type="submission" date="2019-05" db="EMBL/GenBank/DDBJ databases">
        <title>We sequenced the genome of Paenibacillus hemerocallicola KCTC 33185 for further insight into its adaptation and study the phylogeny of Paenibacillus.</title>
        <authorList>
            <person name="Narsing Rao M.P."/>
        </authorList>
    </citation>
    <scope>NUCLEOTIDE SEQUENCE [LARGE SCALE GENOMIC DNA]</scope>
    <source>
        <strain evidence="3 4">KCTC 33185</strain>
    </source>
</reference>
<protein>
    <recommendedName>
        <fullName evidence="2">YiaAB two helix domain-containing protein</fullName>
    </recommendedName>
</protein>
<dbReference type="OrthoDB" id="3295178at2"/>
<dbReference type="GO" id="GO:0005886">
    <property type="term" value="C:plasma membrane"/>
    <property type="evidence" value="ECO:0007669"/>
    <property type="project" value="TreeGrafter"/>
</dbReference>
<evidence type="ECO:0000256" key="1">
    <source>
        <dbReference type="SAM" id="Phobius"/>
    </source>
</evidence>
<dbReference type="GO" id="GO:0006974">
    <property type="term" value="P:DNA damage response"/>
    <property type="evidence" value="ECO:0007669"/>
    <property type="project" value="TreeGrafter"/>
</dbReference>
<dbReference type="InterPro" id="IPR008024">
    <property type="entry name" value="YiaAB"/>
</dbReference>
<sequence>MRRRNTAAFSFMAWASFTSAFLAMFIGIYTLEEELSVKGYYAVAALYLTMSAFVLQKTVRDNQEDEHTGKKRNTGAFNFLAWAAFATALIAMFIGIYNLNQPLSVQGYYAVTALFLTMSSFVLQKTVRDNKEDDDLIGPSNVDSQE</sequence>
<feature type="domain" description="YiaAB two helix" evidence="2">
    <location>
        <begin position="9"/>
        <end position="61"/>
    </location>
</feature>
<gene>
    <name evidence="3" type="ORF">FE784_03770</name>
</gene>
<feature type="transmembrane region" description="Helical" evidence="1">
    <location>
        <begin position="76"/>
        <end position="99"/>
    </location>
</feature>
<keyword evidence="1" id="KW-0812">Transmembrane</keyword>
<feature type="transmembrane region" description="Helical" evidence="1">
    <location>
        <begin position="37"/>
        <end position="55"/>
    </location>
</feature>
<dbReference type="AlphaFoldDB" id="A0A5C4TF72"/>
<evidence type="ECO:0000313" key="4">
    <source>
        <dbReference type="Proteomes" id="UP000307943"/>
    </source>
</evidence>
<feature type="transmembrane region" description="Helical" evidence="1">
    <location>
        <begin position="105"/>
        <end position="123"/>
    </location>
</feature>
<dbReference type="EMBL" id="VDCQ01000004">
    <property type="protein sequence ID" value="TNJ67681.1"/>
    <property type="molecule type" value="Genomic_DNA"/>
</dbReference>
<dbReference type="PANTHER" id="PTHR37290:SF1">
    <property type="entry name" value="INNER MEMBRANE PROTEIN YIAA"/>
    <property type="match status" value="1"/>
</dbReference>
<proteinExistence type="predicted"/>
<dbReference type="Proteomes" id="UP000307943">
    <property type="component" value="Unassembled WGS sequence"/>
</dbReference>
<comment type="caution">
    <text evidence="3">The sequence shown here is derived from an EMBL/GenBank/DDBJ whole genome shotgun (WGS) entry which is preliminary data.</text>
</comment>
<evidence type="ECO:0000313" key="3">
    <source>
        <dbReference type="EMBL" id="TNJ67681.1"/>
    </source>
</evidence>
<feature type="domain" description="YiaAB two helix" evidence="2">
    <location>
        <begin position="77"/>
        <end position="129"/>
    </location>
</feature>
<dbReference type="Pfam" id="PF05360">
    <property type="entry name" value="YiaAB"/>
    <property type="match status" value="2"/>
</dbReference>
<keyword evidence="1" id="KW-1133">Transmembrane helix</keyword>
<organism evidence="3 4">
    <name type="scientific">Paenibacillus hemerocallicola</name>
    <dbReference type="NCBI Taxonomy" id="1172614"/>
    <lineage>
        <taxon>Bacteria</taxon>
        <taxon>Bacillati</taxon>
        <taxon>Bacillota</taxon>
        <taxon>Bacilli</taxon>
        <taxon>Bacillales</taxon>
        <taxon>Paenibacillaceae</taxon>
        <taxon>Paenibacillus</taxon>
    </lineage>
</organism>
<dbReference type="PANTHER" id="PTHR37290">
    <property type="entry name" value="INNER MEMBRANE PROTEIN YIAA-RELATED"/>
    <property type="match status" value="1"/>
</dbReference>
<keyword evidence="4" id="KW-1185">Reference proteome</keyword>
<evidence type="ECO:0000259" key="2">
    <source>
        <dbReference type="Pfam" id="PF05360"/>
    </source>
</evidence>
<dbReference type="InterPro" id="IPR038972">
    <property type="entry name" value="YiaA-like"/>
</dbReference>
<keyword evidence="1" id="KW-0472">Membrane</keyword>